<dbReference type="InterPro" id="IPR036680">
    <property type="entry name" value="SPOR-like_sf"/>
</dbReference>
<gene>
    <name evidence="4" type="ORF">G4Z05_05500</name>
</gene>
<feature type="domain" description="SPOR" evidence="3">
    <location>
        <begin position="175"/>
        <end position="250"/>
    </location>
</feature>
<proteinExistence type="predicted"/>
<evidence type="ECO:0000256" key="1">
    <source>
        <dbReference type="SAM" id="MobiDB-lite"/>
    </source>
</evidence>
<accession>A0A6B3TPT0</accession>
<dbReference type="SUPFAM" id="SSF110997">
    <property type="entry name" value="Sporulation related repeat"/>
    <property type="match status" value="1"/>
</dbReference>
<dbReference type="EMBL" id="JAAIUV010000006">
    <property type="protein sequence ID" value="NEX78349.1"/>
    <property type="molecule type" value="Genomic_DNA"/>
</dbReference>
<evidence type="ECO:0000259" key="3">
    <source>
        <dbReference type="PROSITE" id="PS51724"/>
    </source>
</evidence>
<feature type="transmembrane region" description="Helical" evidence="2">
    <location>
        <begin position="114"/>
        <end position="140"/>
    </location>
</feature>
<dbReference type="Pfam" id="PF05036">
    <property type="entry name" value="SPOR"/>
    <property type="match status" value="1"/>
</dbReference>
<feature type="region of interest" description="Disordered" evidence="1">
    <location>
        <begin position="1"/>
        <end position="39"/>
    </location>
</feature>
<keyword evidence="2" id="KW-0472">Membrane</keyword>
<comment type="caution">
    <text evidence="4">The sequence shown here is derived from an EMBL/GenBank/DDBJ whole genome shotgun (WGS) entry which is preliminary data.</text>
</comment>
<keyword evidence="2" id="KW-0812">Transmembrane</keyword>
<feature type="compositionally biased region" description="Basic and acidic residues" evidence="1">
    <location>
        <begin position="16"/>
        <end position="30"/>
    </location>
</feature>
<evidence type="ECO:0000256" key="2">
    <source>
        <dbReference type="SAM" id="Phobius"/>
    </source>
</evidence>
<sequence>MDKPKKGQTITIKLNGENKKFREEPNDHKPKPMSKPASKVVKIKPDLTDNKVMKETAAAKDPIDDSFDWIIPESTDHDMEEFKITSYQSPKKNIKKNSKISFLTFSKTKNRKTIGAVFISAFFAILIGTTIGFLMLKLVIIDSDEQSNSQPQSTIVEKETGDNEKEPVKDVSASIPELSTYIIQGGVFSSKEGAEETAKEIKSKGIPYSIIEIDGKHYLLLGVGDSLETAKVIVSKYKEDGVEDAFAKSLLIDKRNVSGMNETEQSFIESIPTIYQTIATATTSGFSSNTISEEAFKEMNSKEEQLKKSSIENEKIKKIQSELLSANEKVNAFHQSKDTKKLKEAEQHLLNFLSVYYSL</sequence>
<dbReference type="GO" id="GO:0042834">
    <property type="term" value="F:peptidoglycan binding"/>
    <property type="evidence" value="ECO:0007669"/>
    <property type="project" value="InterPro"/>
</dbReference>
<dbReference type="PROSITE" id="PS51724">
    <property type="entry name" value="SPOR"/>
    <property type="match status" value="1"/>
</dbReference>
<name>A0A6B3TPT0_9BACI</name>
<protein>
    <submittedName>
        <fullName evidence="4">SPOR domain-containing protein</fullName>
    </submittedName>
</protein>
<dbReference type="Gene3D" id="3.30.70.1070">
    <property type="entry name" value="Sporulation related repeat"/>
    <property type="match status" value="1"/>
</dbReference>
<dbReference type="InterPro" id="IPR007730">
    <property type="entry name" value="SPOR-like_dom"/>
</dbReference>
<dbReference type="Proteomes" id="UP000481621">
    <property type="component" value="Unassembled WGS sequence"/>
</dbReference>
<evidence type="ECO:0000313" key="4">
    <source>
        <dbReference type="EMBL" id="NEX78349.1"/>
    </source>
</evidence>
<dbReference type="AlphaFoldDB" id="A0A6B3TPT0"/>
<feature type="region of interest" description="Disordered" evidence="1">
    <location>
        <begin position="149"/>
        <end position="169"/>
    </location>
</feature>
<reference evidence="4" key="1">
    <citation type="submission" date="2020-02" db="EMBL/GenBank/DDBJ databases">
        <title>Bacillus sedimentmangrovi sp. nov., isolated from sediment of the mangrove ecosystem.</title>
        <authorList>
            <person name="Liu G."/>
        </authorList>
    </citation>
    <scope>NUCLEOTIDE SEQUENCE [LARGE SCALE GENOMIC DNA]</scope>
    <source>
        <strain evidence="4">SgZ-7</strain>
    </source>
</reference>
<feature type="compositionally biased region" description="Basic and acidic residues" evidence="1">
    <location>
        <begin position="156"/>
        <end position="169"/>
    </location>
</feature>
<evidence type="ECO:0000313" key="5">
    <source>
        <dbReference type="Proteomes" id="UP000481621"/>
    </source>
</evidence>
<keyword evidence="5" id="KW-1185">Reference proteome</keyword>
<dbReference type="RefSeq" id="WP_163250836.1">
    <property type="nucleotide sequence ID" value="NZ_JAAIUV010000006.1"/>
</dbReference>
<keyword evidence="2" id="KW-1133">Transmembrane helix</keyword>
<organism evidence="4 5">
    <name type="scientific">Neobacillus thermocopriae</name>
    <dbReference type="NCBI Taxonomy" id="1215031"/>
    <lineage>
        <taxon>Bacteria</taxon>
        <taxon>Bacillati</taxon>
        <taxon>Bacillota</taxon>
        <taxon>Bacilli</taxon>
        <taxon>Bacillales</taxon>
        <taxon>Bacillaceae</taxon>
        <taxon>Neobacillus</taxon>
    </lineage>
</organism>